<evidence type="ECO:0000259" key="1">
    <source>
        <dbReference type="PROSITE" id="PS51186"/>
    </source>
</evidence>
<dbReference type="PROSITE" id="PS51186">
    <property type="entry name" value="GNAT"/>
    <property type="match status" value="1"/>
</dbReference>
<dbReference type="GO" id="GO:0008999">
    <property type="term" value="F:protein-N-terminal-alanine acetyltransferase activity"/>
    <property type="evidence" value="ECO:0007669"/>
    <property type="project" value="TreeGrafter"/>
</dbReference>
<evidence type="ECO:0000313" key="3">
    <source>
        <dbReference type="Proteomes" id="UP000228755"/>
    </source>
</evidence>
<accession>A0A2M9HRP5</accession>
<dbReference type="PANTHER" id="PTHR43441:SF2">
    <property type="entry name" value="FAMILY ACETYLTRANSFERASE, PUTATIVE (AFU_ORTHOLOGUE AFUA_7G00850)-RELATED"/>
    <property type="match status" value="1"/>
</dbReference>
<evidence type="ECO:0000313" key="2">
    <source>
        <dbReference type="EMBL" id="PJM79491.1"/>
    </source>
</evidence>
<dbReference type="SUPFAM" id="SSF55729">
    <property type="entry name" value="Acyl-CoA N-acyltransferases (Nat)"/>
    <property type="match status" value="1"/>
</dbReference>
<proteinExistence type="predicted"/>
<dbReference type="AlphaFoldDB" id="A0A2M9HRP5"/>
<dbReference type="Proteomes" id="UP000228755">
    <property type="component" value="Unassembled WGS sequence"/>
</dbReference>
<dbReference type="GO" id="GO:0005737">
    <property type="term" value="C:cytoplasm"/>
    <property type="evidence" value="ECO:0007669"/>
    <property type="project" value="TreeGrafter"/>
</dbReference>
<keyword evidence="3" id="KW-1185">Reference proteome</keyword>
<gene>
    <name evidence="2" type="ORF">CUU80_05655</name>
</gene>
<dbReference type="Gene3D" id="3.40.630.30">
    <property type="match status" value="1"/>
</dbReference>
<dbReference type="InterPro" id="IPR016181">
    <property type="entry name" value="Acyl_CoA_acyltransferase"/>
</dbReference>
<comment type="caution">
    <text evidence="2">The sequence shown here is derived from an EMBL/GenBank/DDBJ whole genome shotgun (WGS) entry which is preliminary data.</text>
</comment>
<dbReference type="OrthoDB" id="5242221at2"/>
<name>A0A2M9HRP5_9BIFI</name>
<reference evidence="2 3" key="1">
    <citation type="submission" date="2017-11" db="EMBL/GenBank/DDBJ databases">
        <title>Draft genome sequences of strains TRE 1, TRE D, TRE H and TRI 7, isolated from tamarins, belonging to four potential novel Bifidobacterium species.</title>
        <authorList>
            <person name="Mattarelli P."/>
            <person name="Modesto M."/>
            <person name="Bonetti A."/>
            <person name="Puglisi E."/>
            <person name="Morelli L."/>
        </authorList>
    </citation>
    <scope>NUCLEOTIDE SEQUENCE [LARGE SCALE GENOMIC DNA]</scope>
    <source>
        <strain evidence="3">TRED</strain>
    </source>
</reference>
<dbReference type="PANTHER" id="PTHR43441">
    <property type="entry name" value="RIBOSOMAL-PROTEIN-SERINE ACETYLTRANSFERASE"/>
    <property type="match status" value="1"/>
</dbReference>
<protein>
    <submittedName>
        <fullName evidence="2">N-acetyltransferase</fullName>
    </submittedName>
</protein>
<feature type="domain" description="N-acetyltransferase" evidence="1">
    <location>
        <begin position="51"/>
        <end position="221"/>
    </location>
</feature>
<sequence>MRTHMAQPSMLPVATIRAVSVFQSINQSLKQAFHPAHQIRMPRLTYPAFPITLRPLTMDDEEDWNEVRWRNNDWLAPWESGDPMHSDSITFNQWIQRQRFNEQHGEGALFAMEYQMHIVGQISLGAISYGAMRTGVVGYWVDQRYAGHGFAPMALAMLADWALGDPFGPALHRLEIAILPDNARSLAVVRKVGAHHEGLRERYMYVNGRWRDHVTFALFAEDIGSGFASRLAGGRS</sequence>
<dbReference type="GO" id="GO:1990189">
    <property type="term" value="F:protein N-terminal-serine acetyltransferase activity"/>
    <property type="evidence" value="ECO:0007669"/>
    <property type="project" value="TreeGrafter"/>
</dbReference>
<keyword evidence="2" id="KW-0808">Transferase</keyword>
<dbReference type="Pfam" id="PF13302">
    <property type="entry name" value="Acetyltransf_3"/>
    <property type="match status" value="1"/>
</dbReference>
<dbReference type="EMBL" id="PGLQ01000002">
    <property type="protein sequence ID" value="PJM79491.1"/>
    <property type="molecule type" value="Genomic_DNA"/>
</dbReference>
<dbReference type="InterPro" id="IPR051908">
    <property type="entry name" value="Ribosomal_N-acetyltransferase"/>
</dbReference>
<organism evidence="2 3">
    <name type="scientific">Bifidobacterium scaligerum</name>
    <dbReference type="NCBI Taxonomy" id="2052656"/>
    <lineage>
        <taxon>Bacteria</taxon>
        <taxon>Bacillati</taxon>
        <taxon>Actinomycetota</taxon>
        <taxon>Actinomycetes</taxon>
        <taxon>Bifidobacteriales</taxon>
        <taxon>Bifidobacteriaceae</taxon>
        <taxon>Bifidobacterium</taxon>
    </lineage>
</organism>
<dbReference type="InterPro" id="IPR000182">
    <property type="entry name" value="GNAT_dom"/>
</dbReference>